<evidence type="ECO:0000256" key="4">
    <source>
        <dbReference type="PROSITE-ProRule" id="PRU00433"/>
    </source>
</evidence>
<reference evidence="7 8" key="1">
    <citation type="submission" date="2020-08" db="EMBL/GenBank/DDBJ databases">
        <title>Genomic Encyclopedia of Type Strains, Phase IV (KMG-IV): sequencing the most valuable type-strain genomes for metagenomic binning, comparative biology and taxonomic classification.</title>
        <authorList>
            <person name="Goeker M."/>
        </authorList>
    </citation>
    <scope>NUCLEOTIDE SEQUENCE [LARGE SCALE GENOMIC DNA]</scope>
    <source>
        <strain evidence="7 8">DSM 17507</strain>
    </source>
</reference>
<gene>
    <name evidence="7" type="ORF">GGR37_003279</name>
</gene>
<evidence type="ECO:0000313" key="8">
    <source>
        <dbReference type="Proteomes" id="UP000538566"/>
    </source>
</evidence>
<evidence type="ECO:0000256" key="1">
    <source>
        <dbReference type="ARBA" id="ARBA00022617"/>
    </source>
</evidence>
<dbReference type="Pfam" id="PF13442">
    <property type="entry name" value="Cytochrome_CBB3"/>
    <property type="match status" value="1"/>
</dbReference>
<feature type="chain" id="PRO_5030793996" evidence="5">
    <location>
        <begin position="31"/>
        <end position="116"/>
    </location>
</feature>
<evidence type="ECO:0000256" key="3">
    <source>
        <dbReference type="ARBA" id="ARBA00023004"/>
    </source>
</evidence>
<evidence type="ECO:0000313" key="7">
    <source>
        <dbReference type="EMBL" id="MBB4614989.1"/>
    </source>
</evidence>
<evidence type="ECO:0000259" key="6">
    <source>
        <dbReference type="PROSITE" id="PS51007"/>
    </source>
</evidence>
<evidence type="ECO:0000256" key="2">
    <source>
        <dbReference type="ARBA" id="ARBA00022723"/>
    </source>
</evidence>
<keyword evidence="3 4" id="KW-0408">Iron</keyword>
<keyword evidence="1 4" id="KW-0349">Heme</keyword>
<dbReference type="RefSeq" id="WP_144905933.1">
    <property type="nucleotide sequence ID" value="NZ_JACHOA010000006.1"/>
</dbReference>
<dbReference type="GO" id="GO:0009055">
    <property type="term" value="F:electron transfer activity"/>
    <property type="evidence" value="ECO:0007669"/>
    <property type="project" value="InterPro"/>
</dbReference>
<dbReference type="SUPFAM" id="SSF46626">
    <property type="entry name" value="Cytochrome c"/>
    <property type="match status" value="1"/>
</dbReference>
<accession>A0A7W7EVE3</accession>
<keyword evidence="5" id="KW-0732">Signal</keyword>
<dbReference type="GO" id="GO:0020037">
    <property type="term" value="F:heme binding"/>
    <property type="evidence" value="ECO:0007669"/>
    <property type="project" value="InterPro"/>
</dbReference>
<dbReference type="GO" id="GO:0046872">
    <property type="term" value="F:metal ion binding"/>
    <property type="evidence" value="ECO:0007669"/>
    <property type="project" value="UniProtKB-KW"/>
</dbReference>
<name>A0A7W7EVE3_9SPHN</name>
<dbReference type="OrthoDB" id="9757546at2"/>
<dbReference type="InterPro" id="IPR009056">
    <property type="entry name" value="Cyt_c-like_dom"/>
</dbReference>
<keyword evidence="8" id="KW-1185">Reference proteome</keyword>
<feature type="signal peptide" evidence="5">
    <location>
        <begin position="1"/>
        <end position="30"/>
    </location>
</feature>
<proteinExistence type="predicted"/>
<keyword evidence="2 4" id="KW-0479">Metal-binding</keyword>
<evidence type="ECO:0000256" key="5">
    <source>
        <dbReference type="SAM" id="SignalP"/>
    </source>
</evidence>
<dbReference type="Gene3D" id="1.10.760.10">
    <property type="entry name" value="Cytochrome c-like domain"/>
    <property type="match status" value="1"/>
</dbReference>
<dbReference type="InterPro" id="IPR036909">
    <property type="entry name" value="Cyt_c-like_dom_sf"/>
</dbReference>
<dbReference type="PROSITE" id="PS51007">
    <property type="entry name" value="CYTC"/>
    <property type="match status" value="1"/>
</dbReference>
<dbReference type="Proteomes" id="UP000538566">
    <property type="component" value="Unassembled WGS sequence"/>
</dbReference>
<protein>
    <submittedName>
        <fullName evidence="7">Mono/diheme cytochrome c family protein</fullName>
    </submittedName>
</protein>
<feature type="domain" description="Cytochrome c" evidence="6">
    <location>
        <begin position="38"/>
        <end position="108"/>
    </location>
</feature>
<dbReference type="EMBL" id="JACHOA010000006">
    <property type="protein sequence ID" value="MBB4614989.1"/>
    <property type="molecule type" value="Genomic_DNA"/>
</dbReference>
<sequence length="116" mass="12202">MPETDSTGLLRGLLASGAVAAMALAAPAIAGQKLGEPQSIRAPEVIYAKTCGYCHGRNVGPIILGRGLPAESVKYIVRHGQNGMPAFRPTEVKPEELEALAAWVEKSDARKGEHGQ</sequence>
<dbReference type="AlphaFoldDB" id="A0A7W7EVE3"/>
<organism evidence="7 8">
    <name type="scientific">Novosphingobium taihuense</name>
    <dbReference type="NCBI Taxonomy" id="260085"/>
    <lineage>
        <taxon>Bacteria</taxon>
        <taxon>Pseudomonadati</taxon>
        <taxon>Pseudomonadota</taxon>
        <taxon>Alphaproteobacteria</taxon>
        <taxon>Sphingomonadales</taxon>
        <taxon>Sphingomonadaceae</taxon>
        <taxon>Novosphingobium</taxon>
    </lineage>
</organism>
<comment type="caution">
    <text evidence="7">The sequence shown here is derived from an EMBL/GenBank/DDBJ whole genome shotgun (WGS) entry which is preliminary data.</text>
</comment>